<gene>
    <name evidence="3" type="ORF">V1477_011223</name>
</gene>
<dbReference type="AlphaFoldDB" id="A0ABD2C4A5"/>
<keyword evidence="2" id="KW-0812">Transmembrane</keyword>
<dbReference type="EMBL" id="JAYRBN010000061">
    <property type="protein sequence ID" value="KAL2739834.1"/>
    <property type="molecule type" value="Genomic_DNA"/>
</dbReference>
<feature type="compositionally biased region" description="Basic residues" evidence="1">
    <location>
        <begin position="138"/>
        <end position="148"/>
    </location>
</feature>
<comment type="caution">
    <text evidence="3">The sequence shown here is derived from an EMBL/GenBank/DDBJ whole genome shotgun (WGS) entry which is preliminary data.</text>
</comment>
<keyword evidence="2" id="KW-0472">Membrane</keyword>
<evidence type="ECO:0000256" key="2">
    <source>
        <dbReference type="SAM" id="Phobius"/>
    </source>
</evidence>
<reference evidence="3 4" key="1">
    <citation type="journal article" date="2024" name="Ann. Entomol. Soc. Am.">
        <title>Genomic analyses of the southern and eastern yellowjacket wasps (Hymenoptera: Vespidae) reveal evolutionary signatures of social life.</title>
        <authorList>
            <person name="Catto M.A."/>
            <person name="Caine P.B."/>
            <person name="Orr S.E."/>
            <person name="Hunt B.G."/>
            <person name="Goodisman M.A.D."/>
        </authorList>
    </citation>
    <scope>NUCLEOTIDE SEQUENCE [LARGE SCALE GENOMIC DNA]</scope>
    <source>
        <strain evidence="3">232</strain>
        <tissue evidence="3">Head and thorax</tissue>
    </source>
</reference>
<evidence type="ECO:0000313" key="3">
    <source>
        <dbReference type="EMBL" id="KAL2739834.1"/>
    </source>
</evidence>
<organism evidence="3 4">
    <name type="scientific">Vespula maculifrons</name>
    <name type="common">Eastern yellow jacket</name>
    <name type="synonym">Wasp</name>
    <dbReference type="NCBI Taxonomy" id="7453"/>
    <lineage>
        <taxon>Eukaryota</taxon>
        <taxon>Metazoa</taxon>
        <taxon>Ecdysozoa</taxon>
        <taxon>Arthropoda</taxon>
        <taxon>Hexapoda</taxon>
        <taxon>Insecta</taxon>
        <taxon>Pterygota</taxon>
        <taxon>Neoptera</taxon>
        <taxon>Endopterygota</taxon>
        <taxon>Hymenoptera</taxon>
        <taxon>Apocrita</taxon>
        <taxon>Aculeata</taxon>
        <taxon>Vespoidea</taxon>
        <taxon>Vespidae</taxon>
        <taxon>Vespinae</taxon>
        <taxon>Vespula</taxon>
    </lineage>
</organism>
<evidence type="ECO:0000313" key="4">
    <source>
        <dbReference type="Proteomes" id="UP001607303"/>
    </source>
</evidence>
<dbReference type="Proteomes" id="UP001607303">
    <property type="component" value="Unassembled WGS sequence"/>
</dbReference>
<evidence type="ECO:0000256" key="1">
    <source>
        <dbReference type="SAM" id="MobiDB-lite"/>
    </source>
</evidence>
<keyword evidence="2" id="KW-1133">Transmembrane helix</keyword>
<sequence length="148" mass="17142">MTVRTVAVPHLGYRSFTHNSLYIIRAMFIIIRGLDVLWITFEAYSQPSDIVTPGQSSIVYKCSDTKQGQYGHNSQIYTLRKNSFEFLRQILPFKNSCEGSRCILSLRKRYSSIPHGASPLPVRVQEEEEEEEEEEKAKKRKKRNGEAR</sequence>
<keyword evidence="4" id="KW-1185">Reference proteome</keyword>
<name>A0ABD2C4A5_VESMC</name>
<proteinExistence type="predicted"/>
<protein>
    <submittedName>
        <fullName evidence="3">Uncharacterized protein</fullName>
    </submittedName>
</protein>
<feature type="region of interest" description="Disordered" evidence="1">
    <location>
        <begin position="112"/>
        <end position="148"/>
    </location>
</feature>
<feature type="transmembrane region" description="Helical" evidence="2">
    <location>
        <begin position="21"/>
        <end position="41"/>
    </location>
</feature>
<accession>A0ABD2C4A5</accession>